<organism evidence="1 2">
    <name type="scientific">Algibacter miyuki</name>
    <dbReference type="NCBI Taxonomy" id="1306933"/>
    <lineage>
        <taxon>Bacteria</taxon>
        <taxon>Pseudomonadati</taxon>
        <taxon>Bacteroidota</taxon>
        <taxon>Flavobacteriia</taxon>
        <taxon>Flavobacteriales</taxon>
        <taxon>Flavobacteriaceae</taxon>
        <taxon>Algibacter</taxon>
    </lineage>
</organism>
<dbReference type="Gene3D" id="2.80.10.50">
    <property type="match status" value="1"/>
</dbReference>
<dbReference type="EMBL" id="JBHMFA010000005">
    <property type="protein sequence ID" value="MFB9104881.1"/>
    <property type="molecule type" value="Genomic_DNA"/>
</dbReference>
<sequence length="478" mass="54110">MNNFLFFCKKNLRCNKNLMTSFLCAIYLIFNCPTLLSQNLGSGWVYIENVQTNLVLDVQGNAKTKGTTIWPHSLNYSKAQMFKLTSSNIPDRFGNDARYIMAYDNRSLSSDFYLSVKVPPLVTSPVQPIENNLHQPALSSEPMVFTDGENHSNRKTLNNYEFTIEEKNELSVSPIHLANSLATKAKQIWKIIPVPNEPDMYYIQSAEFKKQYVIEPLGLNSGGTLVLGEFTGSNLQKWKILKTAPNEPTDIKLTNFEWERDLDQSTWKFWKWHYAYKIKGDITWKRNNDVTKLSKQRLTIGVDNDNEHITIEPQKSSYKFSIESNSTGNKKEHCFRVKAYSKWSAENTTFSVETCTTPNTSTPPKRPPSKGVSKLLITNCHDSKTESVRLWLYDVTTNNGNWVDKGVLNNQWQGSNCPSGIPKEINLTDNHVYILKAIDCGNLSPNETNGSCHVLTSPEIKGAQDGNGTTLSFQIDGS</sequence>
<evidence type="ECO:0000313" key="2">
    <source>
        <dbReference type="Proteomes" id="UP001589590"/>
    </source>
</evidence>
<dbReference type="Proteomes" id="UP001589590">
    <property type="component" value="Unassembled WGS sequence"/>
</dbReference>
<reference evidence="1 2" key="1">
    <citation type="submission" date="2024-09" db="EMBL/GenBank/DDBJ databases">
        <authorList>
            <person name="Sun Q."/>
            <person name="Mori K."/>
        </authorList>
    </citation>
    <scope>NUCLEOTIDE SEQUENCE [LARGE SCALE GENOMIC DNA]</scope>
    <source>
        <strain evidence="1 2">CECT 8300</strain>
    </source>
</reference>
<dbReference type="CDD" id="cd00161">
    <property type="entry name" value="beta-trefoil_Ricin-like"/>
    <property type="match status" value="1"/>
</dbReference>
<name>A0ABV5GZI2_9FLAO</name>
<dbReference type="SUPFAM" id="SSF50370">
    <property type="entry name" value="Ricin B-like lectins"/>
    <property type="match status" value="1"/>
</dbReference>
<dbReference type="InterPro" id="IPR035992">
    <property type="entry name" value="Ricin_B-like_lectins"/>
</dbReference>
<accession>A0ABV5GZI2</accession>
<keyword evidence="2" id="KW-1185">Reference proteome</keyword>
<evidence type="ECO:0000313" key="1">
    <source>
        <dbReference type="EMBL" id="MFB9104881.1"/>
    </source>
</evidence>
<comment type="caution">
    <text evidence="1">The sequence shown here is derived from an EMBL/GenBank/DDBJ whole genome shotgun (WGS) entry which is preliminary data.</text>
</comment>
<dbReference type="RefSeq" id="WP_290273108.1">
    <property type="nucleotide sequence ID" value="NZ_JAUFQP010000013.1"/>
</dbReference>
<proteinExistence type="predicted"/>
<protein>
    <recommendedName>
        <fullName evidence="3">Ricin B lectin domain-containing protein</fullName>
    </recommendedName>
</protein>
<gene>
    <name evidence="1" type="ORF">ACFFU1_08215</name>
</gene>
<evidence type="ECO:0008006" key="3">
    <source>
        <dbReference type="Google" id="ProtNLM"/>
    </source>
</evidence>